<dbReference type="InterPro" id="IPR006311">
    <property type="entry name" value="TAT_signal"/>
</dbReference>
<reference evidence="1 2" key="1">
    <citation type="journal article" date="2021" name="Front. Microbiol.">
        <title>Comprehensive Comparative Genomics and Phenotyping of Methylobacterium Species.</title>
        <authorList>
            <person name="Alessa O."/>
            <person name="Ogura Y."/>
            <person name="Fujitani Y."/>
            <person name="Takami H."/>
            <person name="Hayashi T."/>
            <person name="Sahin N."/>
            <person name="Tani A."/>
        </authorList>
    </citation>
    <scope>NUCLEOTIDE SEQUENCE [LARGE SCALE GENOMIC DNA]</scope>
    <source>
        <strain evidence="1 2">DSM 23679</strain>
    </source>
</reference>
<protein>
    <recommendedName>
        <fullName evidence="3">Twin-arginine translocation signal domain-containing protein</fullName>
    </recommendedName>
</protein>
<evidence type="ECO:0000313" key="1">
    <source>
        <dbReference type="EMBL" id="GJD47181.1"/>
    </source>
</evidence>
<dbReference type="RefSeq" id="WP_238273321.1">
    <property type="nucleotide sequence ID" value="NZ_BPQG01000123.1"/>
</dbReference>
<evidence type="ECO:0008006" key="3">
    <source>
        <dbReference type="Google" id="ProtNLM"/>
    </source>
</evidence>
<name>A0ABQ4QR52_9HYPH</name>
<evidence type="ECO:0000313" key="2">
    <source>
        <dbReference type="Proteomes" id="UP001055117"/>
    </source>
</evidence>
<dbReference type="PROSITE" id="PS51318">
    <property type="entry name" value="TAT"/>
    <property type="match status" value="1"/>
</dbReference>
<dbReference type="EMBL" id="BPQG01000123">
    <property type="protein sequence ID" value="GJD47181.1"/>
    <property type="molecule type" value="Genomic_DNA"/>
</dbReference>
<dbReference type="Pfam" id="PF13668">
    <property type="entry name" value="Ferritin_2"/>
    <property type="match status" value="1"/>
</dbReference>
<keyword evidence="2" id="KW-1185">Reference proteome</keyword>
<organism evidence="1 2">
    <name type="scientific">Methylobacterium cerastii</name>
    <dbReference type="NCBI Taxonomy" id="932741"/>
    <lineage>
        <taxon>Bacteria</taxon>
        <taxon>Pseudomonadati</taxon>
        <taxon>Pseudomonadota</taxon>
        <taxon>Alphaproteobacteria</taxon>
        <taxon>Hyphomicrobiales</taxon>
        <taxon>Methylobacteriaceae</taxon>
        <taxon>Methylobacterium</taxon>
    </lineage>
</organism>
<accession>A0ABQ4QR52</accession>
<comment type="caution">
    <text evidence="1">The sequence shown here is derived from an EMBL/GenBank/DDBJ whole genome shotgun (WGS) entry which is preliminary data.</text>
</comment>
<gene>
    <name evidence="1" type="ORF">AFCDBAGC_5067</name>
</gene>
<dbReference type="Proteomes" id="UP001055117">
    <property type="component" value="Unassembled WGS sequence"/>
</dbReference>
<proteinExistence type="predicted"/>
<sequence length="129" mass="13220">MGENVQTGAQSGIEEVVLNKADFGTCRRAFIQALGLGTVGLAILGASDPDSAMAQGAPADITDIDIVQFALNFEYLGAEYYLRAVNGAGLKAGDIDGVGGVGTVSGGKQVPFADSFIRKFAFELAADEG</sequence>